<name>A0A124GYJ3_9ACTN</name>
<gene>
    <name evidence="2" type="ORF">AQI70_25480</name>
</gene>
<dbReference type="Gene3D" id="1.25.40.10">
    <property type="entry name" value="Tetratricopeptide repeat domain"/>
    <property type="match status" value="1"/>
</dbReference>
<dbReference type="Proteomes" id="UP000054024">
    <property type="component" value="Unassembled WGS sequence"/>
</dbReference>
<organism evidence="2 3">
    <name type="scientific">Streptomyces curacoi</name>
    <dbReference type="NCBI Taxonomy" id="146536"/>
    <lineage>
        <taxon>Bacteria</taxon>
        <taxon>Bacillati</taxon>
        <taxon>Actinomycetota</taxon>
        <taxon>Actinomycetes</taxon>
        <taxon>Kitasatosporales</taxon>
        <taxon>Streptomycetaceae</taxon>
        <taxon>Streptomyces</taxon>
    </lineage>
</organism>
<dbReference type="RefSeq" id="WP_062153953.1">
    <property type="nucleotide sequence ID" value="NZ_KQ947990.1"/>
</dbReference>
<dbReference type="SUPFAM" id="SSF81901">
    <property type="entry name" value="HCP-like"/>
    <property type="match status" value="1"/>
</dbReference>
<feature type="region of interest" description="Disordered" evidence="1">
    <location>
        <begin position="482"/>
        <end position="505"/>
    </location>
</feature>
<evidence type="ECO:0000313" key="2">
    <source>
        <dbReference type="EMBL" id="KUM72045.1"/>
    </source>
</evidence>
<evidence type="ECO:0000313" key="3">
    <source>
        <dbReference type="Proteomes" id="UP000054024"/>
    </source>
</evidence>
<keyword evidence="3" id="KW-1185">Reference proteome</keyword>
<dbReference type="EMBL" id="LMWJ01000018">
    <property type="protein sequence ID" value="KUM72045.1"/>
    <property type="molecule type" value="Genomic_DNA"/>
</dbReference>
<dbReference type="STRING" id="146536.AQI70_25480"/>
<accession>A0A124GYJ3</accession>
<sequence length="505" mass="54811">MSQGTFHGPVIGVQNNYSHVPTGSARADGWPEFGEFRRLALGVRPAHRSGDEPVLPPYVPRDCDAQLDRLFARGLQNGGLIVVTGEPLSGRTSTAWAVLNRAVSKDIRLFQAPPGADLSGLPAALGGRDSKRTYVVWLDDLEGHLGEQGLTAALLAQLTQPGVLVLATMRDEAYDAYRFGDHDNDRVLSGACAVELSCRWSETELSRLEQTGAPLLQEAVRRRGELGVTQFLALGPELWEEWRRARRPAGQPGGYLLVRAAVDAARCGLTRALPLSVWKYIQGEHLEWDELSPEGEVEDDLAWAVKPRFGVAGLLVPGEEKDTWRANGALVANASLSTDRPLSDAHLWLVLADVAKQHSPAEFDDVVRAGRAAVRTSDEPDLYVLATLAGWAGDDADAKHWYRRLVERNPRMGMGFAEYLADRGEYIEAFRQLETAALAGSIAAKSELGFLLLSRAEHWLATAVEAGAKRAAPALSALRKAGLGSQLPSKSDQPAPPSAPQLRRP</sequence>
<dbReference type="AlphaFoldDB" id="A0A124GYJ3"/>
<evidence type="ECO:0000256" key="1">
    <source>
        <dbReference type="SAM" id="MobiDB-lite"/>
    </source>
</evidence>
<proteinExistence type="predicted"/>
<protein>
    <submittedName>
        <fullName evidence="2">Uncharacterized protein</fullName>
    </submittedName>
</protein>
<reference evidence="2 3" key="1">
    <citation type="submission" date="2015-10" db="EMBL/GenBank/DDBJ databases">
        <title>Draft genome sequence of Streptomyces curacoi DSM 40107, type strain for the species Streptomyces curacoi.</title>
        <authorList>
            <person name="Ruckert C."/>
            <person name="Winkler A."/>
            <person name="Kalinowski J."/>
            <person name="Kampfer P."/>
            <person name="Glaeser S."/>
        </authorList>
    </citation>
    <scope>NUCLEOTIDE SEQUENCE [LARGE SCALE GENOMIC DNA]</scope>
    <source>
        <strain evidence="2 3">DSM 40107</strain>
    </source>
</reference>
<dbReference type="InterPro" id="IPR011990">
    <property type="entry name" value="TPR-like_helical_dom_sf"/>
</dbReference>
<dbReference type="OrthoDB" id="4532668at2"/>
<comment type="caution">
    <text evidence="2">The sequence shown here is derived from an EMBL/GenBank/DDBJ whole genome shotgun (WGS) entry which is preliminary data.</text>
</comment>